<protein>
    <submittedName>
        <fullName evidence="1">Uncharacterized protein</fullName>
    </submittedName>
</protein>
<organism evidence="1 2">
    <name type="scientific">Dibothriocephalus latus</name>
    <name type="common">Fish tapeworm</name>
    <name type="synonym">Diphyllobothrium latum</name>
    <dbReference type="NCBI Taxonomy" id="60516"/>
    <lineage>
        <taxon>Eukaryota</taxon>
        <taxon>Metazoa</taxon>
        <taxon>Spiralia</taxon>
        <taxon>Lophotrochozoa</taxon>
        <taxon>Platyhelminthes</taxon>
        <taxon>Cestoda</taxon>
        <taxon>Eucestoda</taxon>
        <taxon>Diphyllobothriidea</taxon>
        <taxon>Diphyllobothriidae</taxon>
        <taxon>Dibothriocephalus</taxon>
    </lineage>
</organism>
<gene>
    <name evidence="1" type="ORF">DILT_LOCUS19862</name>
</gene>
<keyword evidence="2" id="KW-1185">Reference proteome</keyword>
<dbReference type="Proteomes" id="UP000281553">
    <property type="component" value="Unassembled WGS sequence"/>
</dbReference>
<accession>A0A3P7S502</accession>
<evidence type="ECO:0000313" key="2">
    <source>
        <dbReference type="Proteomes" id="UP000281553"/>
    </source>
</evidence>
<reference evidence="1 2" key="1">
    <citation type="submission" date="2018-11" db="EMBL/GenBank/DDBJ databases">
        <authorList>
            <consortium name="Pathogen Informatics"/>
        </authorList>
    </citation>
    <scope>NUCLEOTIDE SEQUENCE [LARGE SCALE GENOMIC DNA]</scope>
</reference>
<sequence length="88" mass="10020">MERVYTGKIQRYSTTEVEDNLRRLLQKPPAYPIPIYRQSSRSVAQPTGVDPFHIVLCSNSDVNHRCSCIITEDKVRLTEGVAFRDVGP</sequence>
<proteinExistence type="predicted"/>
<name>A0A3P7S502_DIBLA</name>
<dbReference type="AlphaFoldDB" id="A0A3P7S502"/>
<evidence type="ECO:0000313" key="1">
    <source>
        <dbReference type="EMBL" id="VDN49702.1"/>
    </source>
</evidence>
<dbReference type="EMBL" id="UYRU01123468">
    <property type="protein sequence ID" value="VDN49702.1"/>
    <property type="molecule type" value="Genomic_DNA"/>
</dbReference>